<reference evidence="3" key="1">
    <citation type="journal article" date="2019" name="Int. J. Syst. Evol. Microbiol.">
        <title>The Global Catalogue of Microorganisms (GCM) 10K type strain sequencing project: providing services to taxonomists for standard genome sequencing and annotation.</title>
        <authorList>
            <consortium name="The Broad Institute Genomics Platform"/>
            <consortium name="The Broad Institute Genome Sequencing Center for Infectious Disease"/>
            <person name="Wu L."/>
            <person name="Ma J."/>
        </authorList>
    </citation>
    <scope>NUCLEOTIDE SEQUENCE [LARGE SCALE GENOMIC DNA]</scope>
    <source>
        <strain evidence="3">TBRC 5832</strain>
    </source>
</reference>
<dbReference type="InterPro" id="IPR002213">
    <property type="entry name" value="UDP_glucos_trans"/>
</dbReference>
<protein>
    <submittedName>
        <fullName evidence="2">Glycosyltransferase</fullName>
    </submittedName>
</protein>
<dbReference type="SUPFAM" id="SSF53756">
    <property type="entry name" value="UDP-Glycosyltransferase/glycogen phosphorylase"/>
    <property type="match status" value="1"/>
</dbReference>
<dbReference type="Pfam" id="PF06722">
    <property type="entry name" value="EryCIII-like_C"/>
    <property type="match status" value="1"/>
</dbReference>
<comment type="caution">
    <text evidence="2">The sequence shown here is derived from an EMBL/GenBank/DDBJ whole genome shotgun (WGS) entry which is preliminary data.</text>
</comment>
<dbReference type="EMBL" id="JBHSBL010000037">
    <property type="protein sequence ID" value="MFC4072488.1"/>
    <property type="molecule type" value="Genomic_DNA"/>
</dbReference>
<accession>A0ABV8JAQ6</accession>
<evidence type="ECO:0000313" key="3">
    <source>
        <dbReference type="Proteomes" id="UP001595867"/>
    </source>
</evidence>
<name>A0ABV8JAQ6_9ACTN</name>
<sequence>MSRFLFVVPPLTGHINPAVAVARELTGRGHRVAWAGRAATVRPLAGPDAEIHDTGDPALDAALAESRDRRLGLRGAGALKFLWEEFIVPLAGASRPGVEAAAEAFGPDVIVADQQALAGALVARRRGICWATSATTSGEFTDPYAAMPRVDDWIRERMAGLCRDAGVSESTDLRFSDELVLAFTSAALLGDERRFPGHYAFVGPALTDRPDDTGFPWSELDRGKRRVLVSLGTVNGDAGARFFDAVVRAAEPLDVQLIVAAPPGVLPDPPPYVLARPYLPQLDLLPHVDAVVCHAGHNTVCEALAHGLPLVVAPIRDDQPVVAGQVTAAGVGVRVRFMRTGPDELRTAMVSILTEPAYRAAARRVRDSFAAAGGAPAAADHLEKMT</sequence>
<evidence type="ECO:0000259" key="1">
    <source>
        <dbReference type="Pfam" id="PF06722"/>
    </source>
</evidence>
<proteinExistence type="predicted"/>
<gene>
    <name evidence="2" type="ORF">ACFO0C_46815</name>
</gene>
<dbReference type="Gene3D" id="3.40.50.2000">
    <property type="entry name" value="Glycogen Phosphorylase B"/>
    <property type="match status" value="2"/>
</dbReference>
<dbReference type="Proteomes" id="UP001595867">
    <property type="component" value="Unassembled WGS sequence"/>
</dbReference>
<dbReference type="PANTHER" id="PTHR48050:SF13">
    <property type="entry name" value="STEROL 3-BETA-GLUCOSYLTRANSFERASE UGT80A2"/>
    <property type="match status" value="1"/>
</dbReference>
<keyword evidence="3" id="KW-1185">Reference proteome</keyword>
<dbReference type="InterPro" id="IPR050426">
    <property type="entry name" value="Glycosyltransferase_28"/>
</dbReference>
<feature type="domain" description="Erythromycin biosynthesis protein CIII-like C-terminal" evidence="1">
    <location>
        <begin position="269"/>
        <end position="373"/>
    </location>
</feature>
<dbReference type="PANTHER" id="PTHR48050">
    <property type="entry name" value="STEROL 3-BETA-GLUCOSYLTRANSFERASE"/>
    <property type="match status" value="1"/>
</dbReference>
<dbReference type="CDD" id="cd03784">
    <property type="entry name" value="GT1_Gtf-like"/>
    <property type="match status" value="1"/>
</dbReference>
<dbReference type="RefSeq" id="WP_378073363.1">
    <property type="nucleotide sequence ID" value="NZ_JBHSBL010000037.1"/>
</dbReference>
<evidence type="ECO:0000313" key="2">
    <source>
        <dbReference type="EMBL" id="MFC4072488.1"/>
    </source>
</evidence>
<organism evidence="2 3">
    <name type="scientific">Actinoplanes subglobosus</name>
    <dbReference type="NCBI Taxonomy" id="1547892"/>
    <lineage>
        <taxon>Bacteria</taxon>
        <taxon>Bacillati</taxon>
        <taxon>Actinomycetota</taxon>
        <taxon>Actinomycetes</taxon>
        <taxon>Micromonosporales</taxon>
        <taxon>Micromonosporaceae</taxon>
        <taxon>Actinoplanes</taxon>
    </lineage>
</organism>
<dbReference type="InterPro" id="IPR010610">
    <property type="entry name" value="EryCIII-like_C"/>
</dbReference>